<evidence type="ECO:0000313" key="5">
    <source>
        <dbReference type="Proteomes" id="UP001222800"/>
    </source>
</evidence>
<dbReference type="PROSITE" id="PS51480">
    <property type="entry name" value="DHAL"/>
    <property type="match status" value="1"/>
</dbReference>
<dbReference type="InterPro" id="IPR012737">
    <property type="entry name" value="DhaK_L_YcgS"/>
</dbReference>
<dbReference type="EMBL" id="CP120733">
    <property type="protein sequence ID" value="WFD08932.1"/>
    <property type="molecule type" value="Genomic_DNA"/>
</dbReference>
<dbReference type="Pfam" id="PF02734">
    <property type="entry name" value="Dak2"/>
    <property type="match status" value="1"/>
</dbReference>
<dbReference type="Proteomes" id="UP001222800">
    <property type="component" value="Chromosome"/>
</dbReference>
<dbReference type="GO" id="GO:0016301">
    <property type="term" value="F:kinase activity"/>
    <property type="evidence" value="ECO:0007669"/>
    <property type="project" value="UniProtKB-KW"/>
</dbReference>
<dbReference type="Gene3D" id="1.25.40.340">
    <property type="match status" value="1"/>
</dbReference>
<dbReference type="PANTHER" id="PTHR28629">
    <property type="entry name" value="TRIOKINASE/FMN CYCLASE"/>
    <property type="match status" value="1"/>
</dbReference>
<name>A0ABY8E7S6_9FIRM</name>
<keyword evidence="5" id="KW-1185">Reference proteome</keyword>
<dbReference type="InterPro" id="IPR036117">
    <property type="entry name" value="DhaL_dom_sf"/>
</dbReference>
<evidence type="ECO:0000313" key="4">
    <source>
        <dbReference type="EMBL" id="WFD08932.1"/>
    </source>
</evidence>
<keyword evidence="2 4" id="KW-0418">Kinase</keyword>
<organism evidence="4 5">
    <name type="scientific">Tepidibacter hydrothermalis</name>
    <dbReference type="NCBI Taxonomy" id="3036126"/>
    <lineage>
        <taxon>Bacteria</taxon>
        <taxon>Bacillati</taxon>
        <taxon>Bacillota</taxon>
        <taxon>Clostridia</taxon>
        <taxon>Peptostreptococcales</taxon>
        <taxon>Peptostreptococcaceae</taxon>
        <taxon>Tepidibacter</taxon>
    </lineage>
</organism>
<dbReference type="RefSeq" id="WP_277730851.1">
    <property type="nucleotide sequence ID" value="NZ_CP120733.1"/>
</dbReference>
<dbReference type="InterPro" id="IPR050861">
    <property type="entry name" value="Dihydroxyacetone_Kinase"/>
</dbReference>
<dbReference type="PANTHER" id="PTHR28629:SF4">
    <property type="entry name" value="TRIOKINASE_FMN CYCLASE"/>
    <property type="match status" value="1"/>
</dbReference>
<reference evidence="4 5" key="1">
    <citation type="submission" date="2023-03" db="EMBL/GenBank/DDBJ databases">
        <title>Complete genome sequence of Tepidibacter sp. SWIR-1, isolated from a deep-sea hydrothermal vent.</title>
        <authorList>
            <person name="Li X."/>
        </authorList>
    </citation>
    <scope>NUCLEOTIDE SEQUENCE [LARGE SCALE GENOMIC DNA]</scope>
    <source>
        <strain evidence="4 5">SWIR-1</strain>
    </source>
</reference>
<evidence type="ECO:0000256" key="1">
    <source>
        <dbReference type="ARBA" id="ARBA00022679"/>
    </source>
</evidence>
<gene>
    <name evidence="4" type="primary">dhaL</name>
    <name evidence="4" type="ORF">P4S50_11085</name>
</gene>
<protein>
    <submittedName>
        <fullName evidence="4">Dihydroxyacetone kinase subunit DhaL</fullName>
    </submittedName>
</protein>
<keyword evidence="1" id="KW-0808">Transferase</keyword>
<evidence type="ECO:0000256" key="2">
    <source>
        <dbReference type="ARBA" id="ARBA00022777"/>
    </source>
</evidence>
<sequence>MIDKTMFLEIINKIADNIILNKDLLNELDMAIGDSDHGSNMARGFSEVKKKLETLKDSDYQTILKTIAMTLISTVGGASGPLYGTAFLKASSVVGDREVLDSNDLIKIYEVVIDGIKQRGKSDKGDKTMLDCIIPAYEAFKSSVESGKDLKEASKQAEQAATEGVEYTKTIKALKGRASFLGDRSIGHQDPGATSSHIIIKTISDIVNN</sequence>
<dbReference type="NCBIfam" id="TIGR02365">
    <property type="entry name" value="dha_L_ycgS"/>
    <property type="match status" value="1"/>
</dbReference>
<dbReference type="InterPro" id="IPR004007">
    <property type="entry name" value="DhaL_dom"/>
</dbReference>
<dbReference type="SUPFAM" id="SSF101473">
    <property type="entry name" value="DhaL-like"/>
    <property type="match status" value="1"/>
</dbReference>
<evidence type="ECO:0000259" key="3">
    <source>
        <dbReference type="PROSITE" id="PS51480"/>
    </source>
</evidence>
<accession>A0ABY8E7S6</accession>
<feature type="domain" description="DhaL" evidence="3">
    <location>
        <begin position="5"/>
        <end position="205"/>
    </location>
</feature>
<dbReference type="SMART" id="SM01120">
    <property type="entry name" value="Dak2"/>
    <property type="match status" value="1"/>
</dbReference>
<proteinExistence type="predicted"/>